<reference evidence="3 5" key="2">
    <citation type="journal article" date="2013" name="Nature">
        <title>Insights into bilaterian evolution from three spiralian genomes.</title>
        <authorList>
            <person name="Simakov O."/>
            <person name="Marletaz F."/>
            <person name="Cho S.J."/>
            <person name="Edsinger-Gonzales E."/>
            <person name="Havlak P."/>
            <person name="Hellsten U."/>
            <person name="Kuo D.H."/>
            <person name="Larsson T."/>
            <person name="Lv J."/>
            <person name="Arendt D."/>
            <person name="Savage R."/>
            <person name="Osoegawa K."/>
            <person name="de Jong P."/>
            <person name="Grimwood J."/>
            <person name="Chapman J.A."/>
            <person name="Shapiro H."/>
            <person name="Aerts A."/>
            <person name="Otillar R.P."/>
            <person name="Terry A.Y."/>
            <person name="Boore J.L."/>
            <person name="Grigoriev I.V."/>
            <person name="Lindberg D.R."/>
            <person name="Seaver E.C."/>
            <person name="Weisblat D.A."/>
            <person name="Putnam N.H."/>
            <person name="Rokhsar D.S."/>
        </authorList>
    </citation>
    <scope>NUCLEOTIDE SEQUENCE</scope>
</reference>
<evidence type="ECO:0000313" key="3">
    <source>
        <dbReference type="EMBL" id="ESO04230.1"/>
    </source>
</evidence>
<reference evidence="5" key="1">
    <citation type="submission" date="2012-12" db="EMBL/GenBank/DDBJ databases">
        <authorList>
            <person name="Hellsten U."/>
            <person name="Grimwood J."/>
            <person name="Chapman J.A."/>
            <person name="Shapiro H."/>
            <person name="Aerts A."/>
            <person name="Otillar R.P."/>
            <person name="Terry A.Y."/>
            <person name="Boore J.L."/>
            <person name="Simakov O."/>
            <person name="Marletaz F."/>
            <person name="Cho S.-J."/>
            <person name="Edsinger-Gonzales E."/>
            <person name="Havlak P."/>
            <person name="Kuo D.-H."/>
            <person name="Larsson T."/>
            <person name="Lv J."/>
            <person name="Arendt D."/>
            <person name="Savage R."/>
            <person name="Osoegawa K."/>
            <person name="de Jong P."/>
            <person name="Lindberg D.R."/>
            <person name="Seaver E.C."/>
            <person name="Weisblat D.A."/>
            <person name="Putnam N.H."/>
            <person name="Grigoriev I.V."/>
            <person name="Rokhsar D.S."/>
        </authorList>
    </citation>
    <scope>NUCLEOTIDE SEQUENCE</scope>
</reference>
<dbReference type="AlphaFoldDB" id="T1F5K0"/>
<organism evidence="4 5">
    <name type="scientific">Helobdella robusta</name>
    <name type="common">Californian leech</name>
    <dbReference type="NCBI Taxonomy" id="6412"/>
    <lineage>
        <taxon>Eukaryota</taxon>
        <taxon>Metazoa</taxon>
        <taxon>Spiralia</taxon>
        <taxon>Lophotrochozoa</taxon>
        <taxon>Annelida</taxon>
        <taxon>Clitellata</taxon>
        <taxon>Hirudinea</taxon>
        <taxon>Rhynchobdellida</taxon>
        <taxon>Glossiphoniidae</taxon>
        <taxon>Helobdella</taxon>
    </lineage>
</organism>
<keyword evidence="1" id="KW-0175">Coiled coil</keyword>
<evidence type="ECO:0000256" key="2">
    <source>
        <dbReference type="SAM" id="Phobius"/>
    </source>
</evidence>
<accession>T1F5K0</accession>
<keyword evidence="2" id="KW-0812">Transmembrane</keyword>
<evidence type="ECO:0000313" key="4">
    <source>
        <dbReference type="EnsemblMetazoa" id="HelroP172586"/>
    </source>
</evidence>
<feature type="coiled-coil region" evidence="1">
    <location>
        <begin position="105"/>
        <end position="139"/>
    </location>
</feature>
<feature type="transmembrane region" description="Helical" evidence="2">
    <location>
        <begin position="182"/>
        <end position="205"/>
    </location>
</feature>
<dbReference type="Gene3D" id="3.20.20.80">
    <property type="entry name" value="Glycosidases"/>
    <property type="match status" value="1"/>
</dbReference>
<dbReference type="HOGENOM" id="CLU_1316687_0_0_1"/>
<dbReference type="Proteomes" id="UP000015101">
    <property type="component" value="Unassembled WGS sequence"/>
</dbReference>
<reference evidence="4" key="3">
    <citation type="submission" date="2015-06" db="UniProtKB">
        <authorList>
            <consortium name="EnsemblMetazoa"/>
        </authorList>
    </citation>
    <scope>IDENTIFICATION</scope>
</reference>
<dbReference type="KEGG" id="hro:HELRODRAFT_172586"/>
<dbReference type="EnsemblMetazoa" id="HelroT172586">
    <property type="protein sequence ID" value="HelroP172586"/>
    <property type="gene ID" value="HelroG172586"/>
</dbReference>
<dbReference type="EMBL" id="AMQM01004281">
    <property type="status" value="NOT_ANNOTATED_CDS"/>
    <property type="molecule type" value="Genomic_DNA"/>
</dbReference>
<evidence type="ECO:0000256" key="1">
    <source>
        <dbReference type="SAM" id="Coils"/>
    </source>
</evidence>
<proteinExistence type="predicted"/>
<dbReference type="RefSeq" id="XP_009017499.1">
    <property type="nucleotide sequence ID" value="XM_009019251.1"/>
</dbReference>
<dbReference type="GeneID" id="20204099"/>
<evidence type="ECO:0000313" key="5">
    <source>
        <dbReference type="Proteomes" id="UP000015101"/>
    </source>
</evidence>
<sequence>MKEIQHSFEILLQILELKRNVRQKIRSGDINHKIGTTTISTTTPTISISTTATTTNTATTTTATTTTATTATSTTTATTNTTFTTTITTDTNNTTTASDYYSAVSELSKEAIEAATEENRQLKKKVNILENEQKLTLTELVNYSENHEKTEYDDNSDENSPNFRNLSLNAEETAGEDLFPKWVMALIFAIIAGLGLAVAVTALFLNRSE</sequence>
<dbReference type="EMBL" id="KB096502">
    <property type="protein sequence ID" value="ESO04230.1"/>
    <property type="molecule type" value="Genomic_DNA"/>
</dbReference>
<keyword evidence="5" id="KW-1185">Reference proteome</keyword>
<name>T1F5K0_HELRO</name>
<dbReference type="CTD" id="20204099"/>
<keyword evidence="2" id="KW-1133">Transmembrane helix</keyword>
<gene>
    <name evidence="4" type="primary">20204099</name>
    <name evidence="3" type="ORF">HELRODRAFT_172586</name>
</gene>
<protein>
    <submittedName>
        <fullName evidence="3 4">Uncharacterized protein</fullName>
    </submittedName>
</protein>
<dbReference type="InParanoid" id="T1F5K0"/>
<keyword evidence="2" id="KW-0472">Membrane</keyword>